<evidence type="ECO:0000259" key="5">
    <source>
        <dbReference type="PROSITE" id="PS50977"/>
    </source>
</evidence>
<comment type="caution">
    <text evidence="6">The sequence shown here is derived from an EMBL/GenBank/DDBJ whole genome shotgun (WGS) entry which is preliminary data.</text>
</comment>
<dbReference type="Proteomes" id="UP001143328">
    <property type="component" value="Unassembled WGS sequence"/>
</dbReference>
<dbReference type="InterPro" id="IPR001647">
    <property type="entry name" value="HTH_TetR"/>
</dbReference>
<dbReference type="Pfam" id="PF00440">
    <property type="entry name" value="TetR_N"/>
    <property type="match status" value="1"/>
</dbReference>
<evidence type="ECO:0000313" key="6">
    <source>
        <dbReference type="EMBL" id="GLK88660.1"/>
    </source>
</evidence>
<dbReference type="InterPro" id="IPR036271">
    <property type="entry name" value="Tet_transcr_reg_TetR-rel_C_sf"/>
</dbReference>
<keyword evidence="1" id="KW-0805">Transcription regulation</keyword>
<organism evidence="6 7">
    <name type="scientific">Pseudomonas turukhanskensis</name>
    <dbReference type="NCBI Taxonomy" id="1806536"/>
    <lineage>
        <taxon>Bacteria</taxon>
        <taxon>Pseudomonadati</taxon>
        <taxon>Pseudomonadota</taxon>
        <taxon>Gammaproteobacteria</taxon>
        <taxon>Pseudomonadales</taxon>
        <taxon>Pseudomonadaceae</taxon>
        <taxon>Pseudomonas</taxon>
    </lineage>
</organism>
<dbReference type="AlphaFoldDB" id="A0A9W6NFC1"/>
<dbReference type="InterPro" id="IPR009057">
    <property type="entry name" value="Homeodomain-like_sf"/>
</dbReference>
<dbReference type="Pfam" id="PF17932">
    <property type="entry name" value="TetR_C_24"/>
    <property type="match status" value="1"/>
</dbReference>
<dbReference type="Gene3D" id="1.10.10.60">
    <property type="entry name" value="Homeodomain-like"/>
    <property type="match status" value="1"/>
</dbReference>
<dbReference type="InterPro" id="IPR050109">
    <property type="entry name" value="HTH-type_TetR-like_transc_reg"/>
</dbReference>
<feature type="DNA-binding region" description="H-T-H motif" evidence="4">
    <location>
        <begin position="45"/>
        <end position="64"/>
    </location>
</feature>
<keyword evidence="3" id="KW-0804">Transcription</keyword>
<protein>
    <recommendedName>
        <fullName evidence="5">HTH tetR-type domain-containing protein</fullName>
    </recommendedName>
</protein>
<dbReference type="Gene3D" id="1.10.357.10">
    <property type="entry name" value="Tetracycline Repressor, domain 2"/>
    <property type="match status" value="1"/>
</dbReference>
<dbReference type="PANTHER" id="PTHR30055">
    <property type="entry name" value="HTH-TYPE TRANSCRIPTIONAL REGULATOR RUTR"/>
    <property type="match status" value="1"/>
</dbReference>
<keyword evidence="2 4" id="KW-0238">DNA-binding</keyword>
<proteinExistence type="predicted"/>
<dbReference type="PROSITE" id="PS50977">
    <property type="entry name" value="HTH_TETR_2"/>
    <property type="match status" value="1"/>
</dbReference>
<dbReference type="SUPFAM" id="SSF46689">
    <property type="entry name" value="Homeodomain-like"/>
    <property type="match status" value="1"/>
</dbReference>
<evidence type="ECO:0000256" key="3">
    <source>
        <dbReference type="ARBA" id="ARBA00023163"/>
    </source>
</evidence>
<evidence type="ECO:0000256" key="4">
    <source>
        <dbReference type="PROSITE-ProRule" id="PRU00335"/>
    </source>
</evidence>
<dbReference type="GO" id="GO:0000976">
    <property type="term" value="F:transcription cis-regulatory region binding"/>
    <property type="evidence" value="ECO:0007669"/>
    <property type="project" value="TreeGrafter"/>
</dbReference>
<dbReference type="RefSeq" id="WP_271194879.1">
    <property type="nucleotide sequence ID" value="NZ_BSFN01000004.1"/>
</dbReference>
<evidence type="ECO:0000256" key="2">
    <source>
        <dbReference type="ARBA" id="ARBA00023125"/>
    </source>
</evidence>
<accession>A0A9W6NFC1</accession>
<dbReference type="GO" id="GO:0003700">
    <property type="term" value="F:DNA-binding transcription factor activity"/>
    <property type="evidence" value="ECO:0007669"/>
    <property type="project" value="TreeGrafter"/>
</dbReference>
<dbReference type="SUPFAM" id="SSF48498">
    <property type="entry name" value="Tetracyclin repressor-like, C-terminal domain"/>
    <property type="match status" value="1"/>
</dbReference>
<dbReference type="PRINTS" id="PR00455">
    <property type="entry name" value="HTHTETR"/>
</dbReference>
<feature type="domain" description="HTH tetR-type" evidence="5">
    <location>
        <begin position="22"/>
        <end position="82"/>
    </location>
</feature>
<evidence type="ECO:0000313" key="7">
    <source>
        <dbReference type="Proteomes" id="UP001143328"/>
    </source>
</evidence>
<sequence length="205" mass="22979">MAGRHALTLVKPRWSEAANTDIGTRHLLRQVALELFAEHGFHGISLRQLAAAMHMHPGSLYNHIDSKQALLFELIEEHEGDLLELLHTEVPLQADGLLQLETYVRMHLQFNSLHSQRHALARLEFRGLNYEQQESIERLRHVQVQQLEKILQRCALPAAECGPIAQGMIAMLDGVVAGYPNGGRPPLEHLAALFSRMVLNGLSTT</sequence>
<dbReference type="EMBL" id="BSFN01000004">
    <property type="protein sequence ID" value="GLK88660.1"/>
    <property type="molecule type" value="Genomic_DNA"/>
</dbReference>
<evidence type="ECO:0000256" key="1">
    <source>
        <dbReference type="ARBA" id="ARBA00023015"/>
    </source>
</evidence>
<dbReference type="PANTHER" id="PTHR30055:SF234">
    <property type="entry name" value="HTH-TYPE TRANSCRIPTIONAL REGULATOR BETI"/>
    <property type="match status" value="1"/>
</dbReference>
<dbReference type="InterPro" id="IPR041490">
    <property type="entry name" value="KstR2_TetR_C"/>
</dbReference>
<reference evidence="6" key="2">
    <citation type="submission" date="2023-01" db="EMBL/GenBank/DDBJ databases">
        <authorList>
            <person name="Sun Q."/>
            <person name="Evtushenko L."/>
        </authorList>
    </citation>
    <scope>NUCLEOTIDE SEQUENCE</scope>
    <source>
        <strain evidence="6">VKM B-2935</strain>
    </source>
</reference>
<gene>
    <name evidence="6" type="ORF">GCM10017655_17220</name>
</gene>
<keyword evidence="7" id="KW-1185">Reference proteome</keyword>
<reference evidence="6" key="1">
    <citation type="journal article" date="2014" name="Int. J. Syst. Evol. Microbiol.">
        <title>Complete genome sequence of Corynebacterium casei LMG S-19264T (=DSM 44701T), isolated from a smear-ripened cheese.</title>
        <authorList>
            <consortium name="US DOE Joint Genome Institute (JGI-PGF)"/>
            <person name="Walter F."/>
            <person name="Albersmeier A."/>
            <person name="Kalinowski J."/>
            <person name="Ruckert C."/>
        </authorList>
    </citation>
    <scope>NUCLEOTIDE SEQUENCE</scope>
    <source>
        <strain evidence="6">VKM B-2935</strain>
    </source>
</reference>
<name>A0A9W6NFC1_9PSED</name>